<evidence type="ECO:0000313" key="4">
    <source>
        <dbReference type="Proteomes" id="UP000250266"/>
    </source>
</evidence>
<dbReference type="OrthoDB" id="425936at2759"/>
<feature type="domain" description="Phytase-like" evidence="2">
    <location>
        <begin position="116"/>
        <end position="396"/>
    </location>
</feature>
<evidence type="ECO:0000256" key="1">
    <source>
        <dbReference type="SAM" id="SignalP"/>
    </source>
</evidence>
<keyword evidence="4" id="KW-1185">Reference proteome</keyword>
<accession>A0A8E2JL25</accession>
<keyword evidence="1" id="KW-0732">Signal</keyword>
<dbReference type="AlphaFoldDB" id="A0A8E2JL25"/>
<feature type="chain" id="PRO_5034507437" evidence="1">
    <location>
        <begin position="21"/>
        <end position="525"/>
    </location>
</feature>
<reference evidence="3 4" key="1">
    <citation type="journal article" date="2016" name="Nat. Commun.">
        <title>Ectomycorrhizal ecology is imprinted in the genome of the dominant symbiotic fungus Cenococcum geophilum.</title>
        <authorList>
            <consortium name="DOE Joint Genome Institute"/>
            <person name="Peter M."/>
            <person name="Kohler A."/>
            <person name="Ohm R.A."/>
            <person name="Kuo A."/>
            <person name="Krutzmann J."/>
            <person name="Morin E."/>
            <person name="Arend M."/>
            <person name="Barry K.W."/>
            <person name="Binder M."/>
            <person name="Choi C."/>
            <person name="Clum A."/>
            <person name="Copeland A."/>
            <person name="Grisel N."/>
            <person name="Haridas S."/>
            <person name="Kipfer T."/>
            <person name="LaButti K."/>
            <person name="Lindquist E."/>
            <person name="Lipzen A."/>
            <person name="Maire R."/>
            <person name="Meier B."/>
            <person name="Mihaltcheva S."/>
            <person name="Molinier V."/>
            <person name="Murat C."/>
            <person name="Poggeler S."/>
            <person name="Quandt C.A."/>
            <person name="Sperisen C."/>
            <person name="Tritt A."/>
            <person name="Tisserant E."/>
            <person name="Crous P.W."/>
            <person name="Henrissat B."/>
            <person name="Nehls U."/>
            <person name="Egli S."/>
            <person name="Spatafora J.W."/>
            <person name="Grigoriev I.V."/>
            <person name="Martin F.M."/>
        </authorList>
    </citation>
    <scope>NUCLEOTIDE SEQUENCE [LARGE SCALE GENOMIC DNA]</scope>
    <source>
        <strain evidence="3 4">CBS 459.81</strain>
    </source>
</reference>
<dbReference type="Pfam" id="PF13449">
    <property type="entry name" value="Phytase-like"/>
    <property type="match status" value="1"/>
</dbReference>
<evidence type="ECO:0000313" key="3">
    <source>
        <dbReference type="EMBL" id="OCK86342.1"/>
    </source>
</evidence>
<evidence type="ECO:0000259" key="2">
    <source>
        <dbReference type="Pfam" id="PF13449"/>
    </source>
</evidence>
<proteinExistence type="predicted"/>
<organism evidence="3 4">
    <name type="scientific">Lepidopterella palustris CBS 459.81</name>
    <dbReference type="NCBI Taxonomy" id="1314670"/>
    <lineage>
        <taxon>Eukaryota</taxon>
        <taxon>Fungi</taxon>
        <taxon>Dikarya</taxon>
        <taxon>Ascomycota</taxon>
        <taxon>Pezizomycotina</taxon>
        <taxon>Dothideomycetes</taxon>
        <taxon>Pleosporomycetidae</taxon>
        <taxon>Mytilinidiales</taxon>
        <taxon>Argynnaceae</taxon>
        <taxon>Lepidopterella</taxon>
    </lineage>
</organism>
<sequence length="525" mass="56180">MLVPRSAAVAVIALLQFASAAPVAPNSTATQPPVSETTCNSNVYTYQELAGYGFLANDARDKFGDTIGGFGSAIALDKHSWSKKSKKGKVDIYEGILYGLPDRGWNTLGTVNTQTRIHKFGITLQLVPNATVGSPSGPNVQIKYLDTLLLTGPDGTPCTGLDPDAVGHASFKGFPDLPIATYTGDGFGGAGKGGKRIPIDGEGLVLGDDGSFWVSDEYGPYVYHFDGSGRMVEAIRPPNAFIPIRNGSESFSANSPPLYDLTRTVTPGDPTTGRQNNQGFEGLTISPDGNTMFVLIQSALEQEGGQKGKTRRNARLVRYDLHEHRDPEYAAEYVVPLPFYNAGAKVAAQSDIHYISSTQLLVLARDSGGGHGQSNSASVYRHADVIDISSATNVKSPADDSFNGSIATTAGVLNTDVVPATYCPFLDYNINAQLNRFGVHNGGAQDSTLLNEKWESLALLPVSGDSDDGKHDQEYFLFSFSDNDFITQNGFINFGQLPYKDASGFNLDNQALVFKIKLPKGVNPL</sequence>
<protein>
    <submittedName>
        <fullName evidence="3">3-phytase</fullName>
    </submittedName>
</protein>
<feature type="signal peptide" evidence="1">
    <location>
        <begin position="1"/>
        <end position="20"/>
    </location>
</feature>
<dbReference type="Proteomes" id="UP000250266">
    <property type="component" value="Unassembled WGS sequence"/>
</dbReference>
<name>A0A8E2JL25_9PEZI</name>
<dbReference type="SUPFAM" id="SSF63829">
    <property type="entry name" value="Calcium-dependent phosphotriesterase"/>
    <property type="match status" value="1"/>
</dbReference>
<dbReference type="InterPro" id="IPR027372">
    <property type="entry name" value="Phytase-like_dom"/>
</dbReference>
<dbReference type="PANTHER" id="PTHR37957:SF1">
    <property type="entry name" value="PHYTASE-LIKE DOMAIN-CONTAINING PROTEIN"/>
    <property type="match status" value="1"/>
</dbReference>
<dbReference type="EMBL" id="KV744806">
    <property type="protein sequence ID" value="OCK86342.1"/>
    <property type="molecule type" value="Genomic_DNA"/>
</dbReference>
<dbReference type="PANTHER" id="PTHR37957">
    <property type="entry name" value="BLR7070 PROTEIN"/>
    <property type="match status" value="1"/>
</dbReference>
<gene>
    <name evidence="3" type="ORF">K432DRAFT_421091</name>
</gene>